<name>A0A318J3L5_9NEIS</name>
<comment type="caution">
    <text evidence="1">The sequence shown here is derived from an EMBL/GenBank/DDBJ whole genome shotgun (WGS) entry which is preliminary data.</text>
</comment>
<evidence type="ECO:0000313" key="2">
    <source>
        <dbReference type="Proteomes" id="UP000248395"/>
    </source>
</evidence>
<reference evidence="1 2" key="1">
    <citation type="submission" date="2018-05" db="EMBL/GenBank/DDBJ databases">
        <title>Genomic Encyclopedia of Type Strains, Phase IV (KMG-IV): sequencing the most valuable type-strain genomes for metagenomic binning, comparative biology and taxonomic classification.</title>
        <authorList>
            <person name="Goeker M."/>
        </authorList>
    </citation>
    <scope>NUCLEOTIDE SEQUENCE [LARGE SCALE GENOMIC DNA]</scope>
    <source>
        <strain evidence="1 2">DSM 25134</strain>
    </source>
</reference>
<dbReference type="EMBL" id="QJKC01000020">
    <property type="protein sequence ID" value="PXX42243.1"/>
    <property type="molecule type" value="Genomic_DNA"/>
</dbReference>
<sequence>MKTLKYIFGAVLLTAAFFTAMGFAQALEQLP</sequence>
<evidence type="ECO:0000313" key="1">
    <source>
        <dbReference type="EMBL" id="PXX42243.1"/>
    </source>
</evidence>
<dbReference type="Proteomes" id="UP000248395">
    <property type="component" value="Unassembled WGS sequence"/>
</dbReference>
<accession>A0A318J3L5</accession>
<proteinExistence type="predicted"/>
<dbReference type="AlphaFoldDB" id="A0A318J3L5"/>
<organism evidence="1 2">
    <name type="scientific">Aquitalea magnusonii</name>
    <dbReference type="NCBI Taxonomy" id="332411"/>
    <lineage>
        <taxon>Bacteria</taxon>
        <taxon>Pseudomonadati</taxon>
        <taxon>Pseudomonadota</taxon>
        <taxon>Betaproteobacteria</taxon>
        <taxon>Neisseriales</taxon>
        <taxon>Chromobacteriaceae</taxon>
        <taxon>Aquitalea</taxon>
    </lineage>
</organism>
<protein>
    <submittedName>
        <fullName evidence="1">Uncharacterized protein</fullName>
    </submittedName>
</protein>
<gene>
    <name evidence="1" type="ORF">DFR38_12040</name>
</gene>
<keyword evidence="2" id="KW-1185">Reference proteome</keyword>